<proteinExistence type="predicted"/>
<accession>A0A0S4UXH0</accession>
<dbReference type="AlphaFoldDB" id="A0A0S4UXH0"/>
<sequence length="21" mass="2757">MFHMLIPFREPSFDWLDLWEF</sequence>
<dbReference type="EMBL" id="LN899823">
    <property type="protein sequence ID" value="CUV26641.1"/>
    <property type="molecule type" value="Genomic_DNA"/>
</dbReference>
<protein>
    <submittedName>
        <fullName evidence="1">Uncharacterized protein</fullName>
    </submittedName>
</protein>
<organism evidence="1">
    <name type="scientific">Ralstonia solanacearum</name>
    <name type="common">Pseudomonas solanacearum</name>
    <dbReference type="NCBI Taxonomy" id="305"/>
    <lineage>
        <taxon>Bacteria</taxon>
        <taxon>Pseudomonadati</taxon>
        <taxon>Pseudomonadota</taxon>
        <taxon>Betaproteobacteria</taxon>
        <taxon>Burkholderiales</taxon>
        <taxon>Burkholderiaceae</taxon>
        <taxon>Ralstonia</taxon>
        <taxon>Ralstonia solanacearum species complex</taxon>
    </lineage>
</organism>
<gene>
    <name evidence="1" type="ORF">RUN1744_v1_2020004</name>
</gene>
<name>A0A0S4UXH0_RALSL</name>
<reference evidence="1" key="1">
    <citation type="submission" date="2015-10" db="EMBL/GenBank/DDBJ databases">
        <authorList>
            <person name="Gilbert D.G."/>
        </authorList>
    </citation>
    <scope>NUCLEOTIDE SEQUENCE</scope>
    <source>
        <strain evidence="1">Phyl III-seqv23</strain>
    </source>
</reference>
<evidence type="ECO:0000313" key="1">
    <source>
        <dbReference type="EMBL" id="CUV26641.1"/>
    </source>
</evidence>